<evidence type="ECO:0000259" key="6">
    <source>
        <dbReference type="SMART" id="SM00478"/>
    </source>
</evidence>
<dbReference type="InterPro" id="IPR051912">
    <property type="entry name" value="Alkylbase_DNA_Glycosylase/TA"/>
</dbReference>
<dbReference type="GO" id="GO:0032131">
    <property type="term" value="F:alkylated DNA binding"/>
    <property type="evidence" value="ECO:0007669"/>
    <property type="project" value="TreeGrafter"/>
</dbReference>
<name>A0A517R618_9PLAN</name>
<keyword evidence="5" id="KW-0234">DNA repair</keyword>
<keyword evidence="7" id="KW-0326">Glycosidase</keyword>
<dbReference type="Gene3D" id="1.10.340.30">
    <property type="entry name" value="Hypothetical protein, domain 2"/>
    <property type="match status" value="1"/>
</dbReference>
<dbReference type="GO" id="GO:0006285">
    <property type="term" value="P:base-excision repair, AP site formation"/>
    <property type="evidence" value="ECO:0007669"/>
    <property type="project" value="TreeGrafter"/>
</dbReference>
<evidence type="ECO:0000256" key="5">
    <source>
        <dbReference type="ARBA" id="ARBA00023204"/>
    </source>
</evidence>
<keyword evidence="8" id="KW-1185">Reference proteome</keyword>
<feature type="domain" description="HhH-GPD" evidence="6">
    <location>
        <begin position="62"/>
        <end position="216"/>
    </location>
</feature>
<evidence type="ECO:0000313" key="7">
    <source>
        <dbReference type="EMBL" id="QDT39285.1"/>
    </source>
</evidence>
<dbReference type="KEGG" id="svp:Pan189_36910"/>
<dbReference type="Proteomes" id="UP000317318">
    <property type="component" value="Chromosome"/>
</dbReference>
<accession>A0A517R618</accession>
<comment type="similarity">
    <text evidence="2">Belongs to the alkylbase DNA glycosidase AlkA family.</text>
</comment>
<dbReference type="PANTHER" id="PTHR43003">
    <property type="entry name" value="DNA-3-METHYLADENINE GLYCOSYLASE"/>
    <property type="match status" value="1"/>
</dbReference>
<keyword evidence="7" id="KW-0378">Hydrolase</keyword>
<dbReference type="FunFam" id="1.10.340.30:FF:000004">
    <property type="entry name" value="DNA-3-methyladenine glycosylase II"/>
    <property type="match status" value="1"/>
</dbReference>
<dbReference type="SMART" id="SM00478">
    <property type="entry name" value="ENDO3c"/>
    <property type="match status" value="1"/>
</dbReference>
<dbReference type="Pfam" id="PF00730">
    <property type="entry name" value="HhH-GPD"/>
    <property type="match status" value="1"/>
</dbReference>
<dbReference type="AlphaFoldDB" id="A0A517R618"/>
<dbReference type="GO" id="GO:0032993">
    <property type="term" value="C:protein-DNA complex"/>
    <property type="evidence" value="ECO:0007669"/>
    <property type="project" value="TreeGrafter"/>
</dbReference>
<comment type="catalytic activity">
    <reaction evidence="1">
        <text>Hydrolysis of alkylated DNA, releasing 3-methyladenine, 3-methylguanine, 7-methylguanine and 7-methyladenine.</text>
        <dbReference type="EC" id="3.2.2.21"/>
    </reaction>
</comment>
<gene>
    <name evidence="7" type="primary">alkA</name>
    <name evidence="7" type="ORF">Pan189_36910</name>
</gene>
<dbReference type="InterPro" id="IPR011257">
    <property type="entry name" value="DNA_glycosylase"/>
</dbReference>
<dbReference type="RefSeq" id="WP_145365434.1">
    <property type="nucleotide sequence ID" value="NZ_CP036268.1"/>
</dbReference>
<dbReference type="InterPro" id="IPR003265">
    <property type="entry name" value="HhH-GPD_domain"/>
</dbReference>
<organism evidence="7 8">
    <name type="scientific">Stratiformator vulcanicus</name>
    <dbReference type="NCBI Taxonomy" id="2527980"/>
    <lineage>
        <taxon>Bacteria</taxon>
        <taxon>Pseudomonadati</taxon>
        <taxon>Planctomycetota</taxon>
        <taxon>Planctomycetia</taxon>
        <taxon>Planctomycetales</taxon>
        <taxon>Planctomycetaceae</taxon>
        <taxon>Stratiformator</taxon>
    </lineage>
</organism>
<dbReference type="GO" id="GO:0006307">
    <property type="term" value="P:DNA alkylation repair"/>
    <property type="evidence" value="ECO:0007669"/>
    <property type="project" value="TreeGrafter"/>
</dbReference>
<sequence>MASRNVTLDSDAPRRWPTVEVRRGLRHLRGTSFELKQLIAEVGPFRLSLHDDLFDLLVRVIVSQQVSMKGARTVAARLLEQTGKERFDPATITKLGVDQVRSAGMTNARASYIVSAAEAVQAGSLPMDSLWEMPDAEAMKALVSVRGIGRWTAEMILIFGLGRTDVFPPGDLGVRNAIGRVFDYSASPPPKECEVLAEQWRPYRTLATWYLWRLADIDDRAAAELEVYPV</sequence>
<dbReference type="OrthoDB" id="9785929at2"/>
<dbReference type="SUPFAM" id="SSF48150">
    <property type="entry name" value="DNA-glycosylase"/>
    <property type="match status" value="1"/>
</dbReference>
<evidence type="ECO:0000256" key="4">
    <source>
        <dbReference type="ARBA" id="ARBA00022763"/>
    </source>
</evidence>
<dbReference type="EC" id="3.2.2.21" evidence="3"/>
<dbReference type="GO" id="GO:0008725">
    <property type="term" value="F:DNA-3-methyladenine glycosylase activity"/>
    <property type="evidence" value="ECO:0007669"/>
    <property type="project" value="TreeGrafter"/>
</dbReference>
<keyword evidence="4" id="KW-0227">DNA damage</keyword>
<reference evidence="7 8" key="1">
    <citation type="submission" date="2019-02" db="EMBL/GenBank/DDBJ databases">
        <title>Deep-cultivation of Planctomycetes and their phenomic and genomic characterization uncovers novel biology.</title>
        <authorList>
            <person name="Wiegand S."/>
            <person name="Jogler M."/>
            <person name="Boedeker C."/>
            <person name="Pinto D."/>
            <person name="Vollmers J."/>
            <person name="Rivas-Marin E."/>
            <person name="Kohn T."/>
            <person name="Peeters S.H."/>
            <person name="Heuer A."/>
            <person name="Rast P."/>
            <person name="Oberbeckmann S."/>
            <person name="Bunk B."/>
            <person name="Jeske O."/>
            <person name="Meyerdierks A."/>
            <person name="Storesund J.E."/>
            <person name="Kallscheuer N."/>
            <person name="Luecker S."/>
            <person name="Lage O.M."/>
            <person name="Pohl T."/>
            <person name="Merkel B.J."/>
            <person name="Hornburger P."/>
            <person name="Mueller R.-W."/>
            <person name="Bruemmer F."/>
            <person name="Labrenz M."/>
            <person name="Spormann A.M."/>
            <person name="Op den Camp H."/>
            <person name="Overmann J."/>
            <person name="Amann R."/>
            <person name="Jetten M.S.M."/>
            <person name="Mascher T."/>
            <person name="Medema M.H."/>
            <person name="Devos D.P."/>
            <person name="Kaster A.-K."/>
            <person name="Ovreas L."/>
            <person name="Rohde M."/>
            <person name="Galperin M.Y."/>
            <person name="Jogler C."/>
        </authorList>
    </citation>
    <scope>NUCLEOTIDE SEQUENCE [LARGE SCALE GENOMIC DNA]</scope>
    <source>
        <strain evidence="7 8">Pan189</strain>
    </source>
</reference>
<evidence type="ECO:0000256" key="1">
    <source>
        <dbReference type="ARBA" id="ARBA00000086"/>
    </source>
</evidence>
<dbReference type="CDD" id="cd00056">
    <property type="entry name" value="ENDO3c"/>
    <property type="match status" value="1"/>
</dbReference>
<evidence type="ECO:0000256" key="3">
    <source>
        <dbReference type="ARBA" id="ARBA00012000"/>
    </source>
</evidence>
<dbReference type="PANTHER" id="PTHR43003:SF5">
    <property type="entry name" value="DNA-3-METHYLADENINE GLYCOSYLASE"/>
    <property type="match status" value="1"/>
</dbReference>
<dbReference type="GO" id="GO:0043916">
    <property type="term" value="F:DNA-7-methylguanine glycosylase activity"/>
    <property type="evidence" value="ECO:0007669"/>
    <property type="project" value="TreeGrafter"/>
</dbReference>
<dbReference type="Gene3D" id="1.10.1670.40">
    <property type="match status" value="1"/>
</dbReference>
<evidence type="ECO:0000256" key="2">
    <source>
        <dbReference type="ARBA" id="ARBA00010817"/>
    </source>
</evidence>
<protein>
    <recommendedName>
        <fullName evidence="3">DNA-3-methyladenine glycosylase II</fullName>
        <ecNumber evidence="3">3.2.2.21</ecNumber>
    </recommendedName>
</protein>
<dbReference type="EMBL" id="CP036268">
    <property type="protein sequence ID" value="QDT39285.1"/>
    <property type="molecule type" value="Genomic_DNA"/>
</dbReference>
<evidence type="ECO:0000313" key="8">
    <source>
        <dbReference type="Proteomes" id="UP000317318"/>
    </source>
</evidence>
<proteinExistence type="inferred from homology"/>